<evidence type="ECO:0000313" key="2">
    <source>
        <dbReference type="Proteomes" id="UP001301769"/>
    </source>
</evidence>
<protein>
    <submittedName>
        <fullName evidence="1">Uncharacterized protein</fullName>
    </submittedName>
</protein>
<organism evidence="1 2">
    <name type="scientific">Rhypophila decipiens</name>
    <dbReference type="NCBI Taxonomy" id="261697"/>
    <lineage>
        <taxon>Eukaryota</taxon>
        <taxon>Fungi</taxon>
        <taxon>Dikarya</taxon>
        <taxon>Ascomycota</taxon>
        <taxon>Pezizomycotina</taxon>
        <taxon>Sordariomycetes</taxon>
        <taxon>Sordariomycetidae</taxon>
        <taxon>Sordariales</taxon>
        <taxon>Naviculisporaceae</taxon>
        <taxon>Rhypophila</taxon>
    </lineage>
</organism>
<dbReference type="PANTHER" id="PTHR36195">
    <property type="entry name" value="DOMAIN PROTEIN, PUTATIVE (AFU_ORTHOLOGUE AFUA_5G01990)-RELATED-RELATED"/>
    <property type="match status" value="1"/>
</dbReference>
<sequence length="199" mass="21154">MLHYCFLFAGHVDQQLPVFHDPARSRSIYINHWTNLPNPKLIKMLANILTLLAVTVAAAPAATAVGNAKVVNKCTVPVYLWSVGQSVSGVYTLAAKTGTYSEPFVKDPVTGGKALKITKTKDGLYTGKAQTVFAYSLDGDKVWYDLSDVFGDAFAGAKIVEASVDTTCPAITWPTGIPPAGSQVKVCTAAKDVTLTLCA</sequence>
<reference evidence="1" key="1">
    <citation type="journal article" date="2023" name="Mol. Phylogenet. Evol.">
        <title>Genome-scale phylogeny and comparative genomics of the fungal order Sordariales.</title>
        <authorList>
            <person name="Hensen N."/>
            <person name="Bonometti L."/>
            <person name="Westerberg I."/>
            <person name="Brannstrom I.O."/>
            <person name="Guillou S."/>
            <person name="Cros-Aarteil S."/>
            <person name="Calhoun S."/>
            <person name="Haridas S."/>
            <person name="Kuo A."/>
            <person name="Mondo S."/>
            <person name="Pangilinan J."/>
            <person name="Riley R."/>
            <person name="LaButti K."/>
            <person name="Andreopoulos B."/>
            <person name="Lipzen A."/>
            <person name="Chen C."/>
            <person name="Yan M."/>
            <person name="Daum C."/>
            <person name="Ng V."/>
            <person name="Clum A."/>
            <person name="Steindorff A."/>
            <person name="Ohm R.A."/>
            <person name="Martin F."/>
            <person name="Silar P."/>
            <person name="Natvig D.O."/>
            <person name="Lalanne C."/>
            <person name="Gautier V."/>
            <person name="Ament-Velasquez S.L."/>
            <person name="Kruys A."/>
            <person name="Hutchinson M.I."/>
            <person name="Powell A.J."/>
            <person name="Barry K."/>
            <person name="Miller A.N."/>
            <person name="Grigoriev I.V."/>
            <person name="Debuchy R."/>
            <person name="Gladieux P."/>
            <person name="Hiltunen Thoren M."/>
            <person name="Johannesson H."/>
        </authorList>
    </citation>
    <scope>NUCLEOTIDE SEQUENCE</scope>
    <source>
        <strain evidence="1">PSN293</strain>
    </source>
</reference>
<dbReference type="AlphaFoldDB" id="A0AAN6YIK3"/>
<accession>A0AAN6YIK3</accession>
<name>A0AAN6YIK3_9PEZI</name>
<gene>
    <name evidence="1" type="ORF">QBC37DRAFT_409747</name>
</gene>
<reference evidence="1" key="2">
    <citation type="submission" date="2023-05" db="EMBL/GenBank/DDBJ databases">
        <authorList>
            <consortium name="Lawrence Berkeley National Laboratory"/>
            <person name="Steindorff A."/>
            <person name="Hensen N."/>
            <person name="Bonometti L."/>
            <person name="Westerberg I."/>
            <person name="Brannstrom I.O."/>
            <person name="Guillou S."/>
            <person name="Cros-Aarteil S."/>
            <person name="Calhoun S."/>
            <person name="Haridas S."/>
            <person name="Kuo A."/>
            <person name="Mondo S."/>
            <person name="Pangilinan J."/>
            <person name="Riley R."/>
            <person name="Labutti K."/>
            <person name="Andreopoulos B."/>
            <person name="Lipzen A."/>
            <person name="Chen C."/>
            <person name="Yanf M."/>
            <person name="Daum C."/>
            <person name="Ng V."/>
            <person name="Clum A."/>
            <person name="Ohm R."/>
            <person name="Martin F."/>
            <person name="Silar P."/>
            <person name="Natvig D."/>
            <person name="Lalanne C."/>
            <person name="Gautier V."/>
            <person name="Ament-Velasquez S.L."/>
            <person name="Kruys A."/>
            <person name="Hutchinson M.I."/>
            <person name="Powell A.J."/>
            <person name="Barry K."/>
            <person name="Miller A.N."/>
            <person name="Grigoriev I.V."/>
            <person name="Debuchy R."/>
            <person name="Gladieux P."/>
            <person name="Thoren M.H."/>
            <person name="Johannesson H."/>
        </authorList>
    </citation>
    <scope>NUCLEOTIDE SEQUENCE</scope>
    <source>
        <strain evidence="1">PSN293</strain>
    </source>
</reference>
<keyword evidence="2" id="KW-1185">Reference proteome</keyword>
<dbReference type="PANTHER" id="PTHR36195:SF4">
    <property type="entry name" value="DOMAIN PROTEIN, PUTATIVE (AFU_ORTHOLOGUE AFUA_5G01990)-RELATED"/>
    <property type="match status" value="1"/>
</dbReference>
<comment type="caution">
    <text evidence="1">The sequence shown here is derived from an EMBL/GenBank/DDBJ whole genome shotgun (WGS) entry which is preliminary data.</text>
</comment>
<dbReference type="Pfam" id="PF04681">
    <property type="entry name" value="Bys1"/>
    <property type="match status" value="1"/>
</dbReference>
<dbReference type="Proteomes" id="UP001301769">
    <property type="component" value="Unassembled WGS sequence"/>
</dbReference>
<evidence type="ECO:0000313" key="1">
    <source>
        <dbReference type="EMBL" id="KAK4219779.1"/>
    </source>
</evidence>
<proteinExistence type="predicted"/>
<dbReference type="InterPro" id="IPR006771">
    <property type="entry name" value="CetA-like"/>
</dbReference>
<dbReference type="EMBL" id="MU858047">
    <property type="protein sequence ID" value="KAK4219779.1"/>
    <property type="molecule type" value="Genomic_DNA"/>
</dbReference>